<dbReference type="OrthoDB" id="5411773at2759"/>
<dbReference type="InterPro" id="IPR024610">
    <property type="entry name" value="ING_N_histone-binding"/>
</dbReference>
<dbReference type="PANTHER" id="PTHR10333">
    <property type="entry name" value="INHIBITOR OF GROWTH PROTEIN"/>
    <property type="match status" value="1"/>
</dbReference>
<dbReference type="SMART" id="SM01408">
    <property type="entry name" value="ING"/>
    <property type="match status" value="1"/>
</dbReference>
<dbReference type="Gene3D" id="6.10.140.1740">
    <property type="match status" value="1"/>
</dbReference>
<name>A0A433DIZ7_9FUNG</name>
<sequence length="379" mass="40288">MDTTDILDVGSYLQEFLSSVDNLPAEMHYLLTELKNKDLELQELLAKISNRQHKMFVRGSLSNGDYNTTASTEELALRDKIKRDLKRADQLAEEKCALADRAKELLDRHLTRLDQDLESLYPQHNLIPAATISSSRSSSPGTQASPLSKRQAQAAGLTTSSAAAAASGSLTPGSTGPGGPGGAYQTPYNGRGRTPQASLKRPRTTNSNSPGRPPRLPPTGALNTPTASLSASSRTGTGPVVCGANNIKLSDPNTTLEFIQVAVEDALAAAAGNAATHLGPLGVGVVGEEGVHIGEHIEDEERYCYCHNIKLPDGMVPPRVRGPGGTARRHVVLPRLPRGHEQGGRVARPEGDPSPAAEGKEEEGEARRVLRDTVSVRSI</sequence>
<dbReference type="Pfam" id="PF12998">
    <property type="entry name" value="ING"/>
    <property type="match status" value="1"/>
</dbReference>
<feature type="compositionally biased region" description="Low complexity" evidence="1">
    <location>
        <begin position="154"/>
        <end position="174"/>
    </location>
</feature>
<reference evidence="3 4" key="1">
    <citation type="journal article" date="2018" name="New Phytol.">
        <title>Phylogenomics of Endogonaceae and evolution of mycorrhizas within Mucoromycota.</title>
        <authorList>
            <person name="Chang Y."/>
            <person name="Desiro A."/>
            <person name="Na H."/>
            <person name="Sandor L."/>
            <person name="Lipzen A."/>
            <person name="Clum A."/>
            <person name="Barry K."/>
            <person name="Grigoriev I.V."/>
            <person name="Martin F.M."/>
            <person name="Stajich J.E."/>
            <person name="Smith M.E."/>
            <person name="Bonito G."/>
            <person name="Spatafora J.W."/>
        </authorList>
    </citation>
    <scope>NUCLEOTIDE SEQUENCE [LARGE SCALE GENOMIC DNA]</scope>
    <source>
        <strain evidence="3 4">GMNB39</strain>
    </source>
</reference>
<protein>
    <submittedName>
        <fullName evidence="3">Inhibitor of growth proteins N-terminal histone-binding-domain-containing protein</fullName>
    </submittedName>
</protein>
<feature type="compositionally biased region" description="Basic and acidic residues" evidence="1">
    <location>
        <begin position="338"/>
        <end position="351"/>
    </location>
</feature>
<proteinExistence type="predicted"/>
<accession>A0A433DIZ7</accession>
<dbReference type="InterPro" id="IPR028651">
    <property type="entry name" value="ING_fam"/>
</dbReference>
<evidence type="ECO:0000313" key="3">
    <source>
        <dbReference type="EMBL" id="RUP50797.1"/>
    </source>
</evidence>
<comment type="caution">
    <text evidence="3">The sequence shown here is derived from an EMBL/GenBank/DDBJ whole genome shotgun (WGS) entry which is preliminary data.</text>
</comment>
<evidence type="ECO:0000313" key="4">
    <source>
        <dbReference type="Proteomes" id="UP000268093"/>
    </source>
</evidence>
<feature type="region of interest" description="Disordered" evidence="1">
    <location>
        <begin position="131"/>
        <end position="238"/>
    </location>
</feature>
<feature type="compositionally biased region" description="Polar residues" evidence="1">
    <location>
        <begin position="140"/>
        <end position="151"/>
    </location>
</feature>
<keyword evidence="4" id="KW-1185">Reference proteome</keyword>
<gene>
    <name evidence="3" type="ORF">BC936DRAFT_137653</name>
</gene>
<evidence type="ECO:0000256" key="1">
    <source>
        <dbReference type="SAM" id="MobiDB-lite"/>
    </source>
</evidence>
<feature type="compositionally biased region" description="Polar residues" evidence="1">
    <location>
        <begin position="221"/>
        <end position="236"/>
    </location>
</feature>
<feature type="domain" description="Inhibitor of growth protein N-terminal histone-binding" evidence="2">
    <location>
        <begin position="12"/>
        <end position="120"/>
    </location>
</feature>
<dbReference type="Proteomes" id="UP000268093">
    <property type="component" value="Unassembled WGS sequence"/>
</dbReference>
<feature type="region of interest" description="Disordered" evidence="1">
    <location>
        <begin position="323"/>
        <end position="379"/>
    </location>
</feature>
<organism evidence="3 4">
    <name type="scientific">Jimgerdemannia flammicorona</name>
    <dbReference type="NCBI Taxonomy" id="994334"/>
    <lineage>
        <taxon>Eukaryota</taxon>
        <taxon>Fungi</taxon>
        <taxon>Fungi incertae sedis</taxon>
        <taxon>Mucoromycota</taxon>
        <taxon>Mucoromycotina</taxon>
        <taxon>Endogonomycetes</taxon>
        <taxon>Endogonales</taxon>
        <taxon>Endogonaceae</taxon>
        <taxon>Jimgerdemannia</taxon>
    </lineage>
</organism>
<dbReference type="EMBL" id="RBNI01001176">
    <property type="protein sequence ID" value="RUP50797.1"/>
    <property type="molecule type" value="Genomic_DNA"/>
</dbReference>
<dbReference type="AlphaFoldDB" id="A0A433DIZ7"/>
<evidence type="ECO:0000259" key="2">
    <source>
        <dbReference type="SMART" id="SM01408"/>
    </source>
</evidence>
<dbReference type="CDD" id="cd16858">
    <property type="entry name" value="ING_ING3_Yng2p"/>
    <property type="match status" value="1"/>
</dbReference>